<gene>
    <name evidence="1" type="ORF">PTI45_03073</name>
</gene>
<evidence type="ECO:0000313" key="1">
    <source>
        <dbReference type="EMBL" id="ODP27511.1"/>
    </source>
</evidence>
<keyword evidence="2" id="KW-1185">Reference proteome</keyword>
<dbReference type="AlphaFoldDB" id="A0A1E3L1N4"/>
<dbReference type="RefSeq" id="WP_069328473.1">
    <property type="nucleotide sequence ID" value="NZ_MDER01000052.1"/>
</dbReference>
<comment type="caution">
    <text evidence="1">The sequence shown here is derived from an EMBL/GenBank/DDBJ whole genome shotgun (WGS) entry which is preliminary data.</text>
</comment>
<protein>
    <submittedName>
        <fullName evidence="1">Uncharacterized protein</fullName>
    </submittedName>
</protein>
<evidence type="ECO:0000313" key="2">
    <source>
        <dbReference type="Proteomes" id="UP000094578"/>
    </source>
</evidence>
<dbReference type="EMBL" id="MDER01000052">
    <property type="protein sequence ID" value="ODP27511.1"/>
    <property type="molecule type" value="Genomic_DNA"/>
</dbReference>
<accession>A0A1E3L1N4</accession>
<proteinExistence type="predicted"/>
<dbReference type="STRING" id="1886670.PTI45_03073"/>
<reference evidence="1 2" key="1">
    <citation type="submission" date="2016-08" db="EMBL/GenBank/DDBJ databases">
        <title>Genome sequencing of Paenibacillus sp. TI45-13ar, isolated from Korean traditional nuruk.</title>
        <authorList>
            <person name="Kim S.-J."/>
        </authorList>
    </citation>
    <scope>NUCLEOTIDE SEQUENCE [LARGE SCALE GENOMIC DNA]</scope>
    <source>
        <strain evidence="1 2">TI45-13ar</strain>
    </source>
</reference>
<organism evidence="1 2">
    <name type="scientific">Paenibacillus nuruki</name>
    <dbReference type="NCBI Taxonomy" id="1886670"/>
    <lineage>
        <taxon>Bacteria</taxon>
        <taxon>Bacillati</taxon>
        <taxon>Bacillota</taxon>
        <taxon>Bacilli</taxon>
        <taxon>Bacillales</taxon>
        <taxon>Paenibacillaceae</taxon>
        <taxon>Paenibacillus</taxon>
    </lineage>
</organism>
<dbReference type="Proteomes" id="UP000094578">
    <property type="component" value="Unassembled WGS sequence"/>
</dbReference>
<sequence>MKTKPSEVLAKLNEEIPLFLQGVVNSSIFAGITLATQLKELKIEEIQQLIQFVLEHNSTFYEKQYQEGSNYYDLLNAYIQEQINKEFFKEKCKAIRIDNMILIFLEMDAEQIKSSISELYNAYEDQENQDHDSYMEFMNVVGNILSGYLPLQLTYVNHYQDKLGNAIPGYTERYEKFLNGTLLFEDGE</sequence>
<name>A0A1E3L1N4_9BACL</name>